<protein>
    <submittedName>
        <fullName evidence="1">Uncharacterized protein</fullName>
    </submittedName>
</protein>
<dbReference type="PATRIC" id="fig|161896.4.peg.1904"/>
<reference evidence="1 2" key="1">
    <citation type="journal article" date="2015" name="Genome Announc.">
        <title>Complete Genome Sequence of Corynebacterium camporealensis DSM 44610, Isolated from the Milk of a Manchega Sheep with Subclinical Mastitis.</title>
        <authorList>
            <person name="Ruckert C."/>
            <person name="Albersmeier A."/>
            <person name="Winkler A."/>
            <person name="Tauch A."/>
        </authorList>
    </citation>
    <scope>NUCLEOTIDE SEQUENCE [LARGE SCALE GENOMIC DNA]</scope>
    <source>
        <strain evidence="1 2">DSM 44610</strain>
    </source>
</reference>
<dbReference type="STRING" id="161896.UL81_09760"/>
<dbReference type="OrthoDB" id="3837807at2"/>
<proteinExistence type="predicted"/>
<accession>A0A0F6QXC1</accession>
<dbReference type="RefSeq" id="WP_035104487.1">
    <property type="nucleotide sequence ID" value="NZ_CP011311.1"/>
</dbReference>
<evidence type="ECO:0000313" key="1">
    <source>
        <dbReference type="EMBL" id="AKE39887.1"/>
    </source>
</evidence>
<keyword evidence="2" id="KW-1185">Reference proteome</keyword>
<gene>
    <name evidence="1" type="ORF">UL81_09760</name>
</gene>
<dbReference type="HOGENOM" id="CLU_2232038_0_0_11"/>
<dbReference type="KEGG" id="ccj:UL81_09760"/>
<sequence length="105" mass="12162">MSSNWQPVERATGISKQQWLEFFEPHKDKDHKELAQLALEYVAEKAPECNQGWWAQYATINYEEILGRRKPGQRSDGKYGASASKTLPGVARRSWWRGLRGQKKI</sequence>
<organism evidence="1 2">
    <name type="scientific">Corynebacterium camporealensis</name>
    <dbReference type="NCBI Taxonomy" id="161896"/>
    <lineage>
        <taxon>Bacteria</taxon>
        <taxon>Bacillati</taxon>
        <taxon>Actinomycetota</taxon>
        <taxon>Actinomycetes</taxon>
        <taxon>Mycobacteriales</taxon>
        <taxon>Corynebacteriaceae</taxon>
        <taxon>Corynebacterium</taxon>
    </lineage>
</organism>
<dbReference type="Proteomes" id="UP000033566">
    <property type="component" value="Chromosome"/>
</dbReference>
<dbReference type="EMBL" id="CP011311">
    <property type="protein sequence ID" value="AKE39887.1"/>
    <property type="molecule type" value="Genomic_DNA"/>
</dbReference>
<name>A0A0F6QXC1_9CORY</name>
<dbReference type="AlphaFoldDB" id="A0A0F6QXC1"/>
<evidence type="ECO:0000313" key="2">
    <source>
        <dbReference type="Proteomes" id="UP000033566"/>
    </source>
</evidence>